<sequence length="55" mass="6011">CLEQPLSKYQSSLDEALKEVWAIKAMPLPLEVEATSSFLGFHSFCVKTTMGSGFG</sequence>
<comment type="caution">
    <text evidence="1">The sequence shown here is derived from an EMBL/GenBank/DDBJ whole genome shotgun (WGS) entry which is preliminary data.</text>
</comment>
<dbReference type="Proteomes" id="UP000265520">
    <property type="component" value="Unassembled WGS sequence"/>
</dbReference>
<proteinExistence type="predicted"/>
<dbReference type="EMBL" id="LXQA011397689">
    <property type="protein sequence ID" value="MCI95827.1"/>
    <property type="molecule type" value="Genomic_DNA"/>
</dbReference>
<accession>A0A392W665</accession>
<feature type="non-terminal residue" evidence="1">
    <location>
        <position position="1"/>
    </location>
</feature>
<reference evidence="1 2" key="1">
    <citation type="journal article" date="2018" name="Front. Plant Sci.">
        <title>Red Clover (Trifolium pratense) and Zigzag Clover (T. medium) - A Picture of Genomic Similarities and Differences.</title>
        <authorList>
            <person name="Dluhosova J."/>
            <person name="Istvanek J."/>
            <person name="Nedelnik J."/>
            <person name="Repkova J."/>
        </authorList>
    </citation>
    <scope>NUCLEOTIDE SEQUENCE [LARGE SCALE GENOMIC DNA]</scope>
    <source>
        <strain evidence="2">cv. 10/8</strain>
        <tissue evidence="1">Leaf</tissue>
    </source>
</reference>
<evidence type="ECO:0000313" key="1">
    <source>
        <dbReference type="EMBL" id="MCI95827.1"/>
    </source>
</evidence>
<name>A0A392W665_9FABA</name>
<organism evidence="1 2">
    <name type="scientific">Trifolium medium</name>
    <dbReference type="NCBI Taxonomy" id="97028"/>
    <lineage>
        <taxon>Eukaryota</taxon>
        <taxon>Viridiplantae</taxon>
        <taxon>Streptophyta</taxon>
        <taxon>Embryophyta</taxon>
        <taxon>Tracheophyta</taxon>
        <taxon>Spermatophyta</taxon>
        <taxon>Magnoliopsida</taxon>
        <taxon>eudicotyledons</taxon>
        <taxon>Gunneridae</taxon>
        <taxon>Pentapetalae</taxon>
        <taxon>rosids</taxon>
        <taxon>fabids</taxon>
        <taxon>Fabales</taxon>
        <taxon>Fabaceae</taxon>
        <taxon>Papilionoideae</taxon>
        <taxon>50 kb inversion clade</taxon>
        <taxon>NPAAA clade</taxon>
        <taxon>Hologalegina</taxon>
        <taxon>IRL clade</taxon>
        <taxon>Trifolieae</taxon>
        <taxon>Trifolium</taxon>
    </lineage>
</organism>
<protein>
    <submittedName>
        <fullName evidence="1">Uncharacterized protein</fullName>
    </submittedName>
</protein>
<keyword evidence="2" id="KW-1185">Reference proteome</keyword>
<evidence type="ECO:0000313" key="2">
    <source>
        <dbReference type="Proteomes" id="UP000265520"/>
    </source>
</evidence>
<dbReference type="AlphaFoldDB" id="A0A392W665"/>